<dbReference type="PANTHER" id="PTHR42703:SF1">
    <property type="entry name" value="NA(+)_H(+) ANTIPORTER SUBUNIT D1"/>
    <property type="match status" value="1"/>
</dbReference>
<feature type="domain" description="NADH:quinone oxidoreductase/Mrp antiporter transmembrane" evidence="10">
    <location>
        <begin position="129"/>
        <end position="418"/>
    </location>
</feature>
<evidence type="ECO:0000259" key="10">
    <source>
        <dbReference type="Pfam" id="PF00361"/>
    </source>
</evidence>
<evidence type="ECO:0000256" key="6">
    <source>
        <dbReference type="ARBA" id="ARBA00023136"/>
    </source>
</evidence>
<evidence type="ECO:0000256" key="4">
    <source>
        <dbReference type="ARBA" id="ARBA00022692"/>
    </source>
</evidence>
<feature type="transmembrane region" description="Helical" evidence="9">
    <location>
        <begin position="31"/>
        <end position="49"/>
    </location>
</feature>
<feature type="region of interest" description="Disordered" evidence="8">
    <location>
        <begin position="495"/>
        <end position="534"/>
    </location>
</feature>
<keyword evidence="3" id="KW-1003">Cell membrane</keyword>
<dbReference type="PANTHER" id="PTHR42703">
    <property type="entry name" value="NADH DEHYDROGENASE"/>
    <property type="match status" value="1"/>
</dbReference>
<evidence type="ECO:0000313" key="11">
    <source>
        <dbReference type="EMBL" id="MPV38289.1"/>
    </source>
</evidence>
<feature type="compositionally biased region" description="Low complexity" evidence="8">
    <location>
        <begin position="521"/>
        <end position="534"/>
    </location>
</feature>
<evidence type="ECO:0000313" key="12">
    <source>
        <dbReference type="Proteomes" id="UP000437709"/>
    </source>
</evidence>
<keyword evidence="12" id="KW-1185">Reference proteome</keyword>
<dbReference type="RefSeq" id="WP_152194286.1">
    <property type="nucleotide sequence ID" value="NZ_VUKD01000001.1"/>
</dbReference>
<comment type="caution">
    <text evidence="11">The sequence shown here is derived from an EMBL/GenBank/DDBJ whole genome shotgun (WGS) entry which is preliminary data.</text>
</comment>
<gene>
    <name evidence="11" type="ORF">GB881_14760</name>
</gene>
<dbReference type="InterPro" id="IPR003918">
    <property type="entry name" value="NADH_UbQ_OxRdtase"/>
</dbReference>
<comment type="similarity">
    <text evidence="2">Belongs to the CPA3 antiporters (TC 2.A.63) subunit D family.</text>
</comment>
<protein>
    <submittedName>
        <fullName evidence="11">Na+/H+ antiporter subunit D</fullName>
    </submittedName>
</protein>
<dbReference type="InterPro" id="IPR050586">
    <property type="entry name" value="CPA3_Na-H_Antiporter_D"/>
</dbReference>
<sequence length="534" mass="55795">MTWLVALPVVLPLIGAGLALALARYPRVQGIVSVSVLSVVLVIAVTLLVMVNSGPLVLDIGGWAAPVGIALVADRLAALMLVISVTVTLAVLVYSLAQGVADGDEGAPLAVYHPTFLVLSAGVSNAFLSGDLFNLYVGFEMLLVASFVLITLGGTRDRIRSGTIYVVVSLISSVIFLIAIGLIYAATGTVNMAQLAMRLPEIDPNTQLILQLMLLVAFGIKAAMFPLSAWLPDSYPIAPAPVTAVFAGLLTKVGIYAIIRTQVLLFPDGRLNDLLMVVALATMIVGILGAVAQEDIKRLLSFTLVSHIGYMVWGIATGSEAGLSAAIFYVAHHITVQTSLFLVAGLIERRGGTTSLVRLGSLARLAPLLAIMFFVPAMNLSGIPPMTGFLGKAGLIEAAAQTGTGLSYALIAGGLVTSLLTLYAITKTWNMAFWQEAPEPLPETTMPRGMVGSAAALVAFSLFLAVVAGPLYQYTDRAARDLRARVPYIVSVLPEGGRGTGQSPDVTEQGDRGDLDEEGAGEASGAPARGGEDR</sequence>
<comment type="subcellular location">
    <subcellularLocation>
        <location evidence="1">Cell membrane</location>
        <topology evidence="1">Multi-pass membrane protein</topology>
    </subcellularLocation>
    <subcellularLocation>
        <location evidence="7">Membrane</location>
        <topology evidence="7">Multi-pass membrane protein</topology>
    </subcellularLocation>
</comment>
<evidence type="ECO:0000256" key="3">
    <source>
        <dbReference type="ARBA" id="ARBA00022475"/>
    </source>
</evidence>
<feature type="transmembrane region" description="Helical" evidence="9">
    <location>
        <begin position="365"/>
        <end position="386"/>
    </location>
</feature>
<keyword evidence="5 9" id="KW-1133">Transmembrane helix</keyword>
<feature type="transmembrane region" description="Helical" evidence="9">
    <location>
        <begin position="79"/>
        <end position="97"/>
    </location>
</feature>
<dbReference type="Proteomes" id="UP000437709">
    <property type="component" value="Unassembled WGS sequence"/>
</dbReference>
<reference evidence="11 12" key="1">
    <citation type="submission" date="2019-10" db="EMBL/GenBank/DDBJ databases">
        <title>Georgenia wutianyii sp. nov. and Georgenia yuyongxinii sp. nov. isolated from plateau pika (Ochotona curzoniae) in the Qinghai-Tibet plateau of China.</title>
        <authorList>
            <person name="Tian Z."/>
        </authorList>
    </citation>
    <scope>NUCLEOTIDE SEQUENCE [LARGE SCALE GENOMIC DNA]</scope>
    <source>
        <strain evidence="11 12">JCM 19765</strain>
    </source>
</reference>
<dbReference type="NCBIfam" id="NF009308">
    <property type="entry name" value="PRK12665.1"/>
    <property type="match status" value="1"/>
</dbReference>
<feature type="transmembrane region" description="Helical" evidence="9">
    <location>
        <begin position="237"/>
        <end position="259"/>
    </location>
</feature>
<dbReference type="InterPro" id="IPR001750">
    <property type="entry name" value="ND/Mrp_TM"/>
</dbReference>
<dbReference type="GO" id="GO:0005886">
    <property type="term" value="C:plasma membrane"/>
    <property type="evidence" value="ECO:0007669"/>
    <property type="project" value="UniProtKB-SubCell"/>
</dbReference>
<keyword evidence="4 7" id="KW-0812">Transmembrane</keyword>
<dbReference type="AlphaFoldDB" id="A0A6N7EJE8"/>
<feature type="transmembrane region" description="Helical" evidence="9">
    <location>
        <begin position="206"/>
        <end position="225"/>
    </location>
</feature>
<feature type="transmembrane region" description="Helical" evidence="9">
    <location>
        <begin position="133"/>
        <end position="152"/>
    </location>
</feature>
<evidence type="ECO:0000256" key="1">
    <source>
        <dbReference type="ARBA" id="ARBA00004651"/>
    </source>
</evidence>
<feature type="transmembrane region" description="Helical" evidence="9">
    <location>
        <begin position="322"/>
        <end position="344"/>
    </location>
</feature>
<feature type="transmembrane region" description="Helical" evidence="9">
    <location>
        <begin position="451"/>
        <end position="472"/>
    </location>
</feature>
<feature type="transmembrane region" description="Helical" evidence="9">
    <location>
        <begin position="406"/>
        <end position="425"/>
    </location>
</feature>
<dbReference type="Pfam" id="PF00361">
    <property type="entry name" value="Proton_antipo_M"/>
    <property type="match status" value="1"/>
</dbReference>
<feature type="transmembrane region" description="Helical" evidence="9">
    <location>
        <begin position="164"/>
        <end position="186"/>
    </location>
</feature>
<keyword evidence="6 9" id="KW-0472">Membrane</keyword>
<dbReference type="GO" id="GO:0008137">
    <property type="term" value="F:NADH dehydrogenase (ubiquinone) activity"/>
    <property type="evidence" value="ECO:0007669"/>
    <property type="project" value="InterPro"/>
</dbReference>
<dbReference type="GO" id="GO:0042773">
    <property type="term" value="P:ATP synthesis coupled electron transport"/>
    <property type="evidence" value="ECO:0007669"/>
    <property type="project" value="InterPro"/>
</dbReference>
<feature type="transmembrane region" description="Helical" evidence="9">
    <location>
        <begin position="299"/>
        <end position="316"/>
    </location>
</feature>
<feature type="transmembrane region" description="Helical" evidence="9">
    <location>
        <begin position="109"/>
        <end position="127"/>
    </location>
</feature>
<evidence type="ECO:0000256" key="5">
    <source>
        <dbReference type="ARBA" id="ARBA00022989"/>
    </source>
</evidence>
<evidence type="ECO:0000256" key="9">
    <source>
        <dbReference type="SAM" id="Phobius"/>
    </source>
</evidence>
<dbReference type="PRINTS" id="PR01437">
    <property type="entry name" value="NUOXDRDTASE4"/>
</dbReference>
<proteinExistence type="inferred from homology"/>
<dbReference type="EMBL" id="WHPC01000072">
    <property type="protein sequence ID" value="MPV38289.1"/>
    <property type="molecule type" value="Genomic_DNA"/>
</dbReference>
<name>A0A6N7EJE8_9MICO</name>
<accession>A0A6N7EJE8</accession>
<evidence type="ECO:0000256" key="2">
    <source>
        <dbReference type="ARBA" id="ARBA00005346"/>
    </source>
</evidence>
<feature type="transmembrane region" description="Helical" evidence="9">
    <location>
        <begin position="274"/>
        <end position="292"/>
    </location>
</feature>
<organism evidence="11 12">
    <name type="scientific">Georgenia subflava</name>
    <dbReference type="NCBI Taxonomy" id="1622177"/>
    <lineage>
        <taxon>Bacteria</taxon>
        <taxon>Bacillati</taxon>
        <taxon>Actinomycetota</taxon>
        <taxon>Actinomycetes</taxon>
        <taxon>Micrococcales</taxon>
        <taxon>Bogoriellaceae</taxon>
        <taxon>Georgenia</taxon>
    </lineage>
</organism>
<evidence type="ECO:0000256" key="8">
    <source>
        <dbReference type="SAM" id="MobiDB-lite"/>
    </source>
</evidence>
<evidence type="ECO:0000256" key="7">
    <source>
        <dbReference type="RuleBase" id="RU000320"/>
    </source>
</evidence>